<dbReference type="PROSITE" id="PS00786">
    <property type="entry name" value="5_NUCLEOTIDASE_2"/>
    <property type="match status" value="1"/>
</dbReference>
<accession>A0A1T5LD36</accession>
<evidence type="ECO:0000256" key="11">
    <source>
        <dbReference type="RuleBase" id="RU362119"/>
    </source>
</evidence>
<dbReference type="Pfam" id="PF01476">
    <property type="entry name" value="LysM"/>
    <property type="match status" value="1"/>
</dbReference>
<evidence type="ECO:0000256" key="2">
    <source>
        <dbReference type="ARBA" id="ARBA00001730"/>
    </source>
</evidence>
<dbReference type="InterPro" id="IPR006179">
    <property type="entry name" value="5_nucleotidase/apyrase"/>
</dbReference>
<feature type="signal peptide" evidence="11">
    <location>
        <begin position="1"/>
        <end position="30"/>
    </location>
</feature>
<evidence type="ECO:0000256" key="1">
    <source>
        <dbReference type="ARBA" id="ARBA00000527"/>
    </source>
</evidence>
<dbReference type="Gene3D" id="3.10.350.10">
    <property type="entry name" value="LysM domain"/>
    <property type="match status" value="1"/>
</dbReference>
<keyword evidence="15" id="KW-1185">Reference proteome</keyword>
<dbReference type="GO" id="GO:0046872">
    <property type="term" value="F:metal ion binding"/>
    <property type="evidence" value="ECO:0007669"/>
    <property type="project" value="UniProtKB-KW"/>
</dbReference>
<name>A0A1T5LD36_9FIRM</name>
<protein>
    <submittedName>
        <fullName evidence="14">2',3'-cyclic-nucleotide 2'-phosphodiesterase / 3'-nucleotidase</fullName>
    </submittedName>
</protein>
<comment type="catalytic activity">
    <reaction evidence="2">
        <text>a nucleoside 2',3'-cyclic phosphate + H2O = a nucleoside 3'-phosphate + H(+)</text>
        <dbReference type="Rhea" id="RHEA:19621"/>
        <dbReference type="ChEBI" id="CHEBI:15377"/>
        <dbReference type="ChEBI" id="CHEBI:15378"/>
        <dbReference type="ChEBI" id="CHEBI:66949"/>
        <dbReference type="ChEBI" id="CHEBI:66954"/>
        <dbReference type="EC" id="3.1.4.16"/>
    </reaction>
</comment>
<dbReference type="Pfam" id="PF00149">
    <property type="entry name" value="Metallophos"/>
    <property type="match status" value="1"/>
</dbReference>
<evidence type="ECO:0000256" key="3">
    <source>
        <dbReference type="ARBA" id="ARBA00001968"/>
    </source>
</evidence>
<dbReference type="GO" id="GO:0009166">
    <property type="term" value="P:nucleotide catabolic process"/>
    <property type="evidence" value="ECO:0007669"/>
    <property type="project" value="InterPro"/>
</dbReference>
<dbReference type="InterPro" id="IPR036907">
    <property type="entry name" value="5'-Nucleotdase_C_sf"/>
</dbReference>
<comment type="catalytic activity">
    <reaction evidence="1">
        <text>a ribonucleoside 3'-phosphate + H2O = a ribonucleoside + phosphate</text>
        <dbReference type="Rhea" id="RHEA:10144"/>
        <dbReference type="ChEBI" id="CHEBI:13197"/>
        <dbReference type="ChEBI" id="CHEBI:15377"/>
        <dbReference type="ChEBI" id="CHEBI:18254"/>
        <dbReference type="ChEBI" id="CHEBI:43474"/>
        <dbReference type="EC" id="3.1.3.6"/>
    </reaction>
</comment>
<evidence type="ECO:0000313" key="14">
    <source>
        <dbReference type="EMBL" id="SKC73615.1"/>
    </source>
</evidence>
<dbReference type="SMART" id="SM00257">
    <property type="entry name" value="LysM"/>
    <property type="match status" value="1"/>
</dbReference>
<dbReference type="PRINTS" id="PR01607">
    <property type="entry name" value="APYRASEFAMLY"/>
</dbReference>
<reference evidence="14 15" key="1">
    <citation type="submission" date="2017-02" db="EMBL/GenBank/DDBJ databases">
        <authorList>
            <person name="Peterson S.W."/>
        </authorList>
    </citation>
    <scope>NUCLEOTIDE SEQUENCE [LARGE SCALE GENOMIC DNA]</scope>
    <source>
        <strain evidence="14 15">M1</strain>
    </source>
</reference>
<dbReference type="InterPro" id="IPR008334">
    <property type="entry name" value="5'-Nucleotdase_C"/>
</dbReference>
<dbReference type="InterPro" id="IPR029052">
    <property type="entry name" value="Metallo-depent_PP-like"/>
</dbReference>
<feature type="chain" id="PRO_5011809831" evidence="11">
    <location>
        <begin position="31"/>
        <end position="684"/>
    </location>
</feature>
<dbReference type="SUPFAM" id="SSF56300">
    <property type="entry name" value="Metallo-dependent phosphatases"/>
    <property type="match status" value="1"/>
</dbReference>
<dbReference type="STRING" id="36842.SAMN02194393_02749"/>
<keyword evidence="6" id="KW-0479">Metal-binding</keyword>
<dbReference type="PANTHER" id="PTHR11575:SF6">
    <property type="entry name" value="2',3'-CYCLIC-NUCLEOTIDE 2'-PHOSPHODIESTERASE_3'-NUCLEOTIDASE"/>
    <property type="match status" value="1"/>
</dbReference>
<gene>
    <name evidence="14" type="ORF">SAMN02194393_02749</name>
</gene>
<dbReference type="GO" id="GO:0000166">
    <property type="term" value="F:nucleotide binding"/>
    <property type="evidence" value="ECO:0007669"/>
    <property type="project" value="UniProtKB-KW"/>
</dbReference>
<comment type="subcellular location">
    <subcellularLocation>
        <location evidence="4">Cell envelope</location>
    </subcellularLocation>
</comment>
<dbReference type="RefSeq" id="WP_079492321.1">
    <property type="nucleotide sequence ID" value="NZ_FUZT01000006.1"/>
</dbReference>
<comment type="similarity">
    <text evidence="5 11">Belongs to the 5'-nucleotidase family.</text>
</comment>
<evidence type="ECO:0000256" key="6">
    <source>
        <dbReference type="ARBA" id="ARBA00022723"/>
    </source>
</evidence>
<keyword evidence="8 11" id="KW-0547">Nucleotide-binding</keyword>
<evidence type="ECO:0000313" key="15">
    <source>
        <dbReference type="Proteomes" id="UP000190285"/>
    </source>
</evidence>
<dbReference type="OrthoDB" id="9800780at2"/>
<keyword evidence="9 11" id="KW-0378">Hydrolase</keyword>
<dbReference type="GO" id="GO:0030288">
    <property type="term" value="C:outer membrane-bounded periplasmic space"/>
    <property type="evidence" value="ECO:0007669"/>
    <property type="project" value="TreeGrafter"/>
</dbReference>
<dbReference type="InterPro" id="IPR004843">
    <property type="entry name" value="Calcineurin-like_PHP"/>
</dbReference>
<dbReference type="SUPFAM" id="SSF54106">
    <property type="entry name" value="LysM domain"/>
    <property type="match status" value="1"/>
</dbReference>
<keyword evidence="7 11" id="KW-0732">Signal</keyword>
<feature type="region of interest" description="Disordered" evidence="12">
    <location>
        <begin position="600"/>
        <end position="629"/>
    </location>
</feature>
<sequence length="684" mass="76980">MNFFKKATGMIVLTLLLVTSLFLNPALVNAEETEETTITILGTTDIHGRIYPHDYATDSEDDDAGFAKIYTLVNQEREKNPNTILIDCGDVIQDNSAELFNDMDVHPMVQAMNTMKYDTWTLGNHEFNFQKSFLEKNINAFNNTVLAANIYKEDGTRFVDPYTIIEKDGVRVAIVGLIPPHIPTWEASSPEHFEGLNFSDPLEESKKVIKELEGKYDILIGALHLGKDAEYGSTGGMDIAQECPEFDVLFLGHAHATLNEEINGVKIIEPGSYGWALAKADIRLVKNEENWEVASIDTANLETKDLSPSQEILDKFEYVHTESVADANKIVGEITKDFIERPDYITGDDEITTIPTSQIQDTAVIDLINEVQTFYAKSDISSAALFNFGSNLKQGDFKKKDVAFIYKYANTLNGVNITGENLKKYMEWSVSYYNTYKDGDVTVSFNPEIRGYNYDMFSGMTYDIDISEEAGNRIKNLLISGEPLDETKVYKLALNNYRLGTLLNNGWVTNEDKYYDSYEELQDSGRIRDLIIKYVQEEKGGKIEPKVDNNWKIIGTDFDKEKQEIVFEKVRNGEIEIPTSEDGRTLNVVALNYDELMAEGKLEAPDSSSDKETTDLSPAEEITKQSTVSEAVESETTTYTVKSGDVLWKIAEKFNTTWKKLADLNNLKNPNLIITGQNLIVPAN</sequence>
<evidence type="ECO:0000256" key="7">
    <source>
        <dbReference type="ARBA" id="ARBA00022729"/>
    </source>
</evidence>
<evidence type="ECO:0000259" key="13">
    <source>
        <dbReference type="PROSITE" id="PS51782"/>
    </source>
</evidence>
<dbReference type="Proteomes" id="UP000190285">
    <property type="component" value="Unassembled WGS sequence"/>
</dbReference>
<dbReference type="InterPro" id="IPR036779">
    <property type="entry name" value="LysM_dom_sf"/>
</dbReference>
<evidence type="ECO:0000256" key="10">
    <source>
        <dbReference type="ARBA" id="ARBA00023268"/>
    </source>
</evidence>
<dbReference type="EMBL" id="FUZT01000006">
    <property type="protein sequence ID" value="SKC73615.1"/>
    <property type="molecule type" value="Genomic_DNA"/>
</dbReference>
<dbReference type="PANTHER" id="PTHR11575">
    <property type="entry name" value="5'-NUCLEOTIDASE-RELATED"/>
    <property type="match status" value="1"/>
</dbReference>
<dbReference type="CDD" id="cd07410">
    <property type="entry name" value="MPP_CpdB_N"/>
    <property type="match status" value="1"/>
</dbReference>
<dbReference type="SUPFAM" id="SSF55816">
    <property type="entry name" value="5'-nucleotidase (syn. UDP-sugar hydrolase), C-terminal domain"/>
    <property type="match status" value="1"/>
</dbReference>
<dbReference type="Gene3D" id="3.60.21.10">
    <property type="match status" value="1"/>
</dbReference>
<dbReference type="PROSITE" id="PS51782">
    <property type="entry name" value="LYSM"/>
    <property type="match status" value="1"/>
</dbReference>
<proteinExistence type="inferred from homology"/>
<dbReference type="InterPro" id="IPR006146">
    <property type="entry name" value="5'-Nucleotdase_CS"/>
</dbReference>
<dbReference type="Gene3D" id="3.90.780.10">
    <property type="entry name" value="5'-Nucleotidase, C-terminal domain"/>
    <property type="match status" value="1"/>
</dbReference>
<dbReference type="Pfam" id="PF02872">
    <property type="entry name" value="5_nucleotid_C"/>
    <property type="match status" value="1"/>
</dbReference>
<evidence type="ECO:0000256" key="4">
    <source>
        <dbReference type="ARBA" id="ARBA00004196"/>
    </source>
</evidence>
<feature type="compositionally biased region" description="Basic and acidic residues" evidence="12">
    <location>
        <begin position="600"/>
        <end position="614"/>
    </location>
</feature>
<dbReference type="GO" id="GO:0008254">
    <property type="term" value="F:3'-nucleotidase activity"/>
    <property type="evidence" value="ECO:0007669"/>
    <property type="project" value="UniProtKB-EC"/>
</dbReference>
<evidence type="ECO:0000256" key="5">
    <source>
        <dbReference type="ARBA" id="ARBA00006654"/>
    </source>
</evidence>
<dbReference type="InterPro" id="IPR018392">
    <property type="entry name" value="LysM"/>
</dbReference>
<dbReference type="InterPro" id="IPR041827">
    <property type="entry name" value="CpdB_N"/>
</dbReference>
<comment type="cofactor">
    <cofactor evidence="3">
        <name>a divalent metal cation</name>
        <dbReference type="ChEBI" id="CHEBI:60240"/>
    </cofactor>
</comment>
<dbReference type="CDD" id="cd00118">
    <property type="entry name" value="LysM"/>
    <property type="match status" value="1"/>
</dbReference>
<evidence type="ECO:0000256" key="9">
    <source>
        <dbReference type="ARBA" id="ARBA00022801"/>
    </source>
</evidence>
<evidence type="ECO:0000256" key="12">
    <source>
        <dbReference type="SAM" id="MobiDB-lite"/>
    </source>
</evidence>
<keyword evidence="10" id="KW-0511">Multifunctional enzyme</keyword>
<dbReference type="AlphaFoldDB" id="A0A1T5LD36"/>
<feature type="domain" description="LysM" evidence="13">
    <location>
        <begin position="637"/>
        <end position="681"/>
    </location>
</feature>
<evidence type="ECO:0000256" key="8">
    <source>
        <dbReference type="ARBA" id="ARBA00022741"/>
    </source>
</evidence>
<dbReference type="GO" id="GO:0008663">
    <property type="term" value="F:2',3'-cyclic-nucleotide 2'-phosphodiesterase activity"/>
    <property type="evidence" value="ECO:0007669"/>
    <property type="project" value="UniProtKB-EC"/>
</dbReference>
<organism evidence="14 15">
    <name type="scientific">Maledivibacter halophilus</name>
    <dbReference type="NCBI Taxonomy" id="36842"/>
    <lineage>
        <taxon>Bacteria</taxon>
        <taxon>Bacillati</taxon>
        <taxon>Bacillota</taxon>
        <taxon>Clostridia</taxon>
        <taxon>Peptostreptococcales</taxon>
        <taxon>Caminicellaceae</taxon>
        <taxon>Maledivibacter</taxon>
    </lineage>
</organism>